<dbReference type="InterPro" id="IPR011530">
    <property type="entry name" value="rRNA_adenine_dimethylase"/>
</dbReference>
<keyword evidence="3 7" id="KW-0489">Methyltransferase</keyword>
<evidence type="ECO:0000256" key="8">
    <source>
        <dbReference type="PROSITE-ProRule" id="PRU01026"/>
    </source>
</evidence>
<evidence type="ECO:0000256" key="4">
    <source>
        <dbReference type="ARBA" id="ARBA00022679"/>
    </source>
</evidence>
<dbReference type="Pfam" id="PF00398">
    <property type="entry name" value="RrnaAD"/>
    <property type="match status" value="1"/>
</dbReference>
<proteinExistence type="inferred from homology"/>
<keyword evidence="6 7" id="KW-0694">RNA-binding</keyword>
<dbReference type="Gene3D" id="3.40.50.150">
    <property type="entry name" value="Vaccinia Virus protein VP39"/>
    <property type="match status" value="1"/>
</dbReference>
<dbReference type="SUPFAM" id="SSF53335">
    <property type="entry name" value="S-adenosyl-L-methionine-dependent methyltransferases"/>
    <property type="match status" value="1"/>
</dbReference>
<dbReference type="PROSITE" id="PS01131">
    <property type="entry name" value="RRNA_A_DIMETH"/>
    <property type="match status" value="1"/>
</dbReference>
<dbReference type="Proteomes" id="UP000292781">
    <property type="component" value="Unassembled WGS sequence"/>
</dbReference>
<dbReference type="OrthoDB" id="9814755at2"/>
<dbReference type="GO" id="GO:0003723">
    <property type="term" value="F:RNA binding"/>
    <property type="evidence" value="ECO:0007669"/>
    <property type="project" value="UniProtKB-UniRule"/>
</dbReference>
<dbReference type="PROSITE" id="PS51689">
    <property type="entry name" value="SAM_RNA_A_N6_MT"/>
    <property type="match status" value="1"/>
</dbReference>
<dbReference type="InterPro" id="IPR001737">
    <property type="entry name" value="KsgA/Erm"/>
</dbReference>
<dbReference type="InterPro" id="IPR020596">
    <property type="entry name" value="rRNA_Ade_Mease_Trfase_CS"/>
</dbReference>
<keyword evidence="2 7" id="KW-0698">rRNA processing</keyword>
<dbReference type="FunFam" id="1.10.8.100:FF:000001">
    <property type="entry name" value="Ribosomal RNA small subunit methyltransferase A"/>
    <property type="match status" value="1"/>
</dbReference>
<feature type="domain" description="Ribosomal RNA adenine methylase transferase N-terminal" evidence="9">
    <location>
        <begin position="35"/>
        <end position="220"/>
    </location>
</feature>
<dbReference type="RefSeq" id="WP_131307147.1">
    <property type="nucleotide sequence ID" value="NZ_SJFN01000006.1"/>
</dbReference>
<dbReference type="PANTHER" id="PTHR11727">
    <property type="entry name" value="DIMETHYLADENOSINE TRANSFERASE"/>
    <property type="match status" value="1"/>
</dbReference>
<dbReference type="AlphaFoldDB" id="A0A4Q9VWW0"/>
<evidence type="ECO:0000313" key="10">
    <source>
        <dbReference type="EMBL" id="TBW39774.1"/>
    </source>
</evidence>
<dbReference type="GO" id="GO:0005829">
    <property type="term" value="C:cytosol"/>
    <property type="evidence" value="ECO:0007669"/>
    <property type="project" value="TreeGrafter"/>
</dbReference>
<dbReference type="InterPro" id="IPR023165">
    <property type="entry name" value="rRNA_Ade_diMease-like_C"/>
</dbReference>
<comment type="caution">
    <text evidence="10">The sequence shown here is derived from an EMBL/GenBank/DDBJ whole genome shotgun (WGS) entry which is preliminary data.</text>
</comment>
<dbReference type="PANTHER" id="PTHR11727:SF7">
    <property type="entry name" value="DIMETHYLADENOSINE TRANSFERASE-RELATED"/>
    <property type="match status" value="1"/>
</dbReference>
<comment type="similarity">
    <text evidence="7">Belongs to the class I-like SAM-binding methyltransferase superfamily. rRNA adenine N(6)-methyltransferase family. RsmA subfamily.</text>
</comment>
<dbReference type="InterPro" id="IPR029063">
    <property type="entry name" value="SAM-dependent_MTases_sf"/>
</dbReference>
<keyword evidence="1 7" id="KW-0963">Cytoplasm</keyword>
<organism evidence="10 11">
    <name type="scientific">Siculibacillus lacustris</name>
    <dbReference type="NCBI Taxonomy" id="1549641"/>
    <lineage>
        <taxon>Bacteria</taxon>
        <taxon>Pseudomonadati</taxon>
        <taxon>Pseudomonadota</taxon>
        <taxon>Alphaproteobacteria</taxon>
        <taxon>Hyphomicrobiales</taxon>
        <taxon>Ancalomicrobiaceae</taxon>
        <taxon>Siculibacillus</taxon>
    </lineage>
</organism>
<dbReference type="NCBIfam" id="TIGR00755">
    <property type="entry name" value="ksgA"/>
    <property type="match status" value="1"/>
</dbReference>
<keyword evidence="11" id="KW-1185">Reference proteome</keyword>
<dbReference type="GO" id="GO:0052908">
    <property type="term" value="F:16S rRNA (adenine(1518)-N(6)/adenine(1519)-N(6))-dimethyltransferase activity"/>
    <property type="evidence" value="ECO:0007669"/>
    <property type="project" value="UniProtKB-EC"/>
</dbReference>
<accession>A0A4Q9VWW0</accession>
<evidence type="ECO:0000256" key="1">
    <source>
        <dbReference type="ARBA" id="ARBA00022490"/>
    </source>
</evidence>
<keyword evidence="5 7" id="KW-0949">S-adenosyl-L-methionine</keyword>
<comment type="catalytic activity">
    <reaction evidence="7">
        <text>adenosine(1518)/adenosine(1519) in 16S rRNA + 4 S-adenosyl-L-methionine = N(6)-dimethyladenosine(1518)/N(6)-dimethyladenosine(1519) in 16S rRNA + 4 S-adenosyl-L-homocysteine + 4 H(+)</text>
        <dbReference type="Rhea" id="RHEA:19609"/>
        <dbReference type="Rhea" id="RHEA-COMP:10232"/>
        <dbReference type="Rhea" id="RHEA-COMP:10233"/>
        <dbReference type="ChEBI" id="CHEBI:15378"/>
        <dbReference type="ChEBI" id="CHEBI:57856"/>
        <dbReference type="ChEBI" id="CHEBI:59789"/>
        <dbReference type="ChEBI" id="CHEBI:74411"/>
        <dbReference type="ChEBI" id="CHEBI:74493"/>
        <dbReference type="EC" id="2.1.1.182"/>
    </reaction>
</comment>
<comment type="subcellular location">
    <subcellularLocation>
        <location evidence="7">Cytoplasm</location>
    </subcellularLocation>
</comment>
<evidence type="ECO:0000313" key="11">
    <source>
        <dbReference type="Proteomes" id="UP000292781"/>
    </source>
</evidence>
<evidence type="ECO:0000256" key="2">
    <source>
        <dbReference type="ARBA" id="ARBA00022552"/>
    </source>
</evidence>
<feature type="binding site" evidence="7 8">
    <location>
        <position position="30"/>
    </location>
    <ligand>
        <name>S-adenosyl-L-methionine</name>
        <dbReference type="ChEBI" id="CHEBI:59789"/>
    </ligand>
</feature>
<dbReference type="HAMAP" id="MF_00607">
    <property type="entry name" value="16SrRNA_methyltr_A"/>
    <property type="match status" value="1"/>
</dbReference>
<evidence type="ECO:0000256" key="3">
    <source>
        <dbReference type="ARBA" id="ARBA00022603"/>
    </source>
</evidence>
<dbReference type="CDD" id="cd02440">
    <property type="entry name" value="AdoMet_MTases"/>
    <property type="match status" value="1"/>
</dbReference>
<dbReference type="Gene3D" id="1.10.8.100">
    <property type="entry name" value="Ribosomal RNA adenine dimethylase-like, domain 2"/>
    <property type="match status" value="1"/>
</dbReference>
<sequence length="287" mass="30624">MTAIDDLPPLRDVIARHGLSALKSLGQNFLLDLNLTSRIARASGAFDDELVIEVGPGPGGLTRALLAAGARKVVAIERDPRCLAALAEIAERHPGRLEVIEGDALEVDIGGLVAADAAARGTPGARARICANLPYNVATPLLVGWLRADPWPPWWSSATLMFQREVAERIVATEADDAYGRLGVLAGWRADSKILFDLSPQAFTPPPKVTSSVVRVVPRAAPLAVDPDRLERVVAAAFGQRRKMLRQSLKPLGPGILEALAAARIEPTRRAEEIDVAGFVRLTNALG</sequence>
<keyword evidence="4 7" id="KW-0808">Transferase</keyword>
<feature type="binding site" evidence="7 8">
    <location>
        <position position="77"/>
    </location>
    <ligand>
        <name>S-adenosyl-L-methionine</name>
        <dbReference type="ChEBI" id="CHEBI:59789"/>
    </ligand>
</feature>
<dbReference type="SMART" id="SM00650">
    <property type="entry name" value="rADc"/>
    <property type="match status" value="1"/>
</dbReference>
<protein>
    <recommendedName>
        <fullName evidence="7">Ribosomal RNA small subunit methyltransferase A</fullName>
        <ecNumber evidence="7">2.1.1.182</ecNumber>
    </recommendedName>
    <alternativeName>
        <fullName evidence="7">16S rRNA (adenine(1518)-N(6)/adenine(1519)-N(6))-dimethyltransferase</fullName>
    </alternativeName>
    <alternativeName>
        <fullName evidence="7">16S rRNA dimethyladenosine transferase</fullName>
    </alternativeName>
    <alternativeName>
        <fullName evidence="7">16S rRNA dimethylase</fullName>
    </alternativeName>
    <alternativeName>
        <fullName evidence="7">S-adenosylmethionine-6-N', N'-adenosyl(rRNA) dimethyltransferase</fullName>
    </alternativeName>
</protein>
<gene>
    <name evidence="7 10" type="primary">rsmA</name>
    <name evidence="7" type="synonym">ksgA</name>
    <name evidence="10" type="ORF">EYW49_05820</name>
</gene>
<feature type="binding site" evidence="7 8">
    <location>
        <position position="28"/>
    </location>
    <ligand>
        <name>S-adenosyl-L-methionine</name>
        <dbReference type="ChEBI" id="CHEBI:59789"/>
    </ligand>
</feature>
<dbReference type="InterPro" id="IPR020598">
    <property type="entry name" value="rRNA_Ade_methylase_Trfase_N"/>
</dbReference>
<comment type="function">
    <text evidence="7">Specifically dimethylates two adjacent adenosines (A1518 and A1519) in the loop of a conserved hairpin near the 3'-end of 16S rRNA in the 30S particle. May play a critical role in biogenesis of 30S subunits.</text>
</comment>
<feature type="binding site" evidence="7 8">
    <location>
        <position position="132"/>
    </location>
    <ligand>
        <name>S-adenosyl-L-methionine</name>
        <dbReference type="ChEBI" id="CHEBI:59789"/>
    </ligand>
</feature>
<feature type="binding site" evidence="7 8">
    <location>
        <position position="55"/>
    </location>
    <ligand>
        <name>S-adenosyl-L-methionine</name>
        <dbReference type="ChEBI" id="CHEBI:59789"/>
    </ligand>
</feature>
<name>A0A4Q9VWW0_9HYPH</name>
<evidence type="ECO:0000256" key="6">
    <source>
        <dbReference type="ARBA" id="ARBA00022884"/>
    </source>
</evidence>
<dbReference type="EC" id="2.1.1.182" evidence="7"/>
<evidence type="ECO:0000259" key="9">
    <source>
        <dbReference type="SMART" id="SM00650"/>
    </source>
</evidence>
<evidence type="ECO:0000256" key="5">
    <source>
        <dbReference type="ARBA" id="ARBA00022691"/>
    </source>
</evidence>
<dbReference type="EMBL" id="SJFN01000006">
    <property type="protein sequence ID" value="TBW39774.1"/>
    <property type="molecule type" value="Genomic_DNA"/>
</dbReference>
<reference evidence="10 11" key="1">
    <citation type="submission" date="2019-02" db="EMBL/GenBank/DDBJ databases">
        <title>Siculibacillus lacustris gen. nov., sp. nov., a new rosette-forming bacterium isolated from a freshwater crater lake (Lake St. Ana, Romania).</title>
        <authorList>
            <person name="Felfoldi T."/>
            <person name="Marton Z."/>
            <person name="Szabo A."/>
            <person name="Mentes A."/>
            <person name="Boka K."/>
            <person name="Marialigeti K."/>
            <person name="Mathe I."/>
            <person name="Koncz M."/>
            <person name="Schumann P."/>
            <person name="Toth E."/>
        </authorList>
    </citation>
    <scope>NUCLEOTIDE SEQUENCE [LARGE SCALE GENOMIC DNA]</scope>
    <source>
        <strain evidence="10 11">SA-279</strain>
    </source>
</reference>
<evidence type="ECO:0000256" key="7">
    <source>
        <dbReference type="HAMAP-Rule" id="MF_00607"/>
    </source>
</evidence>
<feature type="binding site" evidence="7 8">
    <location>
        <position position="103"/>
    </location>
    <ligand>
        <name>S-adenosyl-L-methionine</name>
        <dbReference type="ChEBI" id="CHEBI:59789"/>
    </ligand>
</feature>